<dbReference type="InterPro" id="IPR036291">
    <property type="entry name" value="NAD(P)-bd_dom_sf"/>
</dbReference>
<organism evidence="2 3">
    <name type="scientific">Ralstonia insidiosa</name>
    <dbReference type="NCBI Taxonomy" id="190721"/>
    <lineage>
        <taxon>Bacteria</taxon>
        <taxon>Pseudomonadati</taxon>
        <taxon>Pseudomonadota</taxon>
        <taxon>Betaproteobacteria</taxon>
        <taxon>Burkholderiales</taxon>
        <taxon>Burkholderiaceae</taxon>
        <taxon>Ralstonia</taxon>
    </lineage>
</organism>
<dbReference type="Gene3D" id="3.90.25.10">
    <property type="entry name" value="UDP-galactose 4-epimerase, domain 1"/>
    <property type="match status" value="1"/>
</dbReference>
<sequence>MYVIFGAAGKVGRATAIALRNAGRPVRAVVRQAKQGEALAKIGCEIVCADLTDPTTVASAIKGATAVQILCPVPVGNPDPASTMHRMIDVAADALRANPPPAVLALSDYGAELDRGTGLTRLFHLLEERLKPLPTHLTLLRSAEHVQNWAAMLPVMLATGRLPSLHSPLDRAFATVSTQDVGALAAELLLEVPSTKAPRIVSIEGPRRVSLIEVARAFSTVVGREIVADAVPREAWAPMLQRAGLSENHMQLLTELYDAVNAGQIDVEKGVSEQRFGKTELTDAFTAMLAAHVKSR</sequence>
<dbReference type="AlphaFoldDB" id="A0A192A2F5"/>
<dbReference type="SUPFAM" id="SSF51735">
    <property type="entry name" value="NAD(P)-binding Rossmann-fold domains"/>
    <property type="match status" value="1"/>
</dbReference>
<dbReference type="EMBL" id="CP016023">
    <property type="protein sequence ID" value="ANJ74655.1"/>
    <property type="molecule type" value="Genomic_DNA"/>
</dbReference>
<dbReference type="PANTHER" id="PTHR43162:SF1">
    <property type="entry name" value="PRESTALK A DIFFERENTIATION PROTEIN A"/>
    <property type="match status" value="1"/>
</dbReference>
<gene>
    <name evidence="2" type="ORF">A9Y76_18880</name>
</gene>
<evidence type="ECO:0000259" key="1">
    <source>
        <dbReference type="Pfam" id="PF13460"/>
    </source>
</evidence>
<dbReference type="PANTHER" id="PTHR43162">
    <property type="match status" value="1"/>
</dbReference>
<dbReference type="Proteomes" id="UP000078572">
    <property type="component" value="Chromosome 2"/>
</dbReference>
<accession>A0A192A2F5</accession>
<dbReference type="GeneID" id="61528097"/>
<dbReference type="InterPro" id="IPR051604">
    <property type="entry name" value="Ergot_Alk_Oxidoreductase"/>
</dbReference>
<evidence type="ECO:0000313" key="3">
    <source>
        <dbReference type="Proteomes" id="UP000078572"/>
    </source>
</evidence>
<dbReference type="Pfam" id="PF13460">
    <property type="entry name" value="NAD_binding_10"/>
    <property type="match status" value="1"/>
</dbReference>
<name>A0A192A2F5_9RALS</name>
<feature type="domain" description="NAD(P)-binding" evidence="1">
    <location>
        <begin position="6"/>
        <end position="161"/>
    </location>
</feature>
<evidence type="ECO:0000313" key="2">
    <source>
        <dbReference type="EMBL" id="ANJ74655.1"/>
    </source>
</evidence>
<protein>
    <submittedName>
        <fullName evidence="2">NmrA family transcriptional regulator</fullName>
    </submittedName>
</protein>
<proteinExistence type="predicted"/>
<reference evidence="3" key="1">
    <citation type="submission" date="2016-06" db="EMBL/GenBank/DDBJ databases">
        <authorList>
            <person name="Xu Y."/>
            <person name="Nagy A."/>
            <person name="Yan X."/>
            <person name="Kim S.W."/>
            <person name="Haley B."/>
            <person name="Liu N.T."/>
            <person name="Nou X."/>
        </authorList>
    </citation>
    <scope>NUCLEOTIDE SEQUENCE [LARGE SCALE GENOMIC DNA]</scope>
    <source>
        <strain evidence="3">ATCC 49129</strain>
    </source>
</reference>
<dbReference type="RefSeq" id="WP_064806683.1">
    <property type="nucleotide sequence ID" value="NZ_CP016023.1"/>
</dbReference>
<dbReference type="OrthoDB" id="8945220at2"/>
<dbReference type="InterPro" id="IPR016040">
    <property type="entry name" value="NAD(P)-bd_dom"/>
</dbReference>
<dbReference type="Gene3D" id="3.40.50.720">
    <property type="entry name" value="NAD(P)-binding Rossmann-like Domain"/>
    <property type="match status" value="1"/>
</dbReference>
<dbReference type="STRING" id="190721.ACS15_3992"/>
<keyword evidence="3" id="KW-1185">Reference proteome</keyword>